<dbReference type="AlphaFoldDB" id="A0A3A9K496"/>
<dbReference type="Proteomes" id="UP000274097">
    <property type="component" value="Unassembled WGS sequence"/>
</dbReference>
<dbReference type="InterPro" id="IPR050900">
    <property type="entry name" value="Transposase_IS3/IS150/IS904"/>
</dbReference>
<dbReference type="EMBL" id="RFLX01000027">
    <property type="protein sequence ID" value="RMI17520.1"/>
    <property type="molecule type" value="Genomic_DNA"/>
</dbReference>
<comment type="caution">
    <text evidence="1">The sequence shown here is derived from an EMBL/GenBank/DDBJ whole genome shotgun (WGS) entry which is preliminary data.</text>
</comment>
<gene>
    <name evidence="1" type="ORF">D6Z83_00510</name>
    <name evidence="2" type="ORF">EBE87_22225</name>
</gene>
<evidence type="ECO:0008006" key="5">
    <source>
        <dbReference type="Google" id="ProtNLM"/>
    </source>
</evidence>
<dbReference type="PANTHER" id="PTHR46889:SF4">
    <property type="entry name" value="TRANSPOSASE INSO FOR INSERTION SEQUENCE ELEMENT IS911B-RELATED"/>
    <property type="match status" value="1"/>
</dbReference>
<evidence type="ECO:0000313" key="4">
    <source>
        <dbReference type="Proteomes" id="UP000278036"/>
    </source>
</evidence>
<reference evidence="1 4" key="1">
    <citation type="submission" date="2018-09" db="EMBL/GenBank/DDBJ databases">
        <title>Roseomonas sp. nov., isolated from feces of Tibetan antelopes in the Qinghai-Tibet plateau, China.</title>
        <authorList>
            <person name="Tian Z."/>
        </authorList>
    </citation>
    <scope>NUCLEOTIDE SEQUENCE [LARGE SCALE GENOMIC DNA]</scope>
    <source>
        <strain evidence="2 3">Z23</strain>
        <strain evidence="1 4">Z24</strain>
    </source>
</reference>
<keyword evidence="3" id="KW-1185">Reference proteome</keyword>
<evidence type="ECO:0000313" key="1">
    <source>
        <dbReference type="EMBL" id="RKK06179.1"/>
    </source>
</evidence>
<dbReference type="Proteomes" id="UP000278036">
    <property type="component" value="Unassembled WGS sequence"/>
</dbReference>
<name>A0A3A9K496_9PROT</name>
<dbReference type="PANTHER" id="PTHR46889">
    <property type="entry name" value="TRANSPOSASE INSF FOR INSERTION SEQUENCE IS3B-RELATED"/>
    <property type="match status" value="1"/>
</dbReference>
<evidence type="ECO:0000313" key="3">
    <source>
        <dbReference type="Proteomes" id="UP000274097"/>
    </source>
</evidence>
<protein>
    <recommendedName>
        <fullName evidence="5">Transposase</fullName>
    </recommendedName>
</protein>
<dbReference type="InParanoid" id="A0A3A9K496"/>
<proteinExistence type="predicted"/>
<accession>A0A3A9K496</accession>
<evidence type="ECO:0000313" key="2">
    <source>
        <dbReference type="EMBL" id="RMI17520.1"/>
    </source>
</evidence>
<dbReference type="EMBL" id="RAQU01000003">
    <property type="protein sequence ID" value="RKK06179.1"/>
    <property type="molecule type" value="Genomic_DNA"/>
</dbReference>
<organism evidence="1 4">
    <name type="scientific">Teichococcus wenyumeiae</name>
    <dbReference type="NCBI Taxonomy" id="2478470"/>
    <lineage>
        <taxon>Bacteria</taxon>
        <taxon>Pseudomonadati</taxon>
        <taxon>Pseudomonadota</taxon>
        <taxon>Alphaproteobacteria</taxon>
        <taxon>Acetobacterales</taxon>
        <taxon>Roseomonadaceae</taxon>
        <taxon>Roseomonas</taxon>
    </lineage>
</organism>
<sequence>MLGVNVSRHDASRVRRASRRQRRDLIFMAHIHGHFAYSNKTYGSPRVLADLKAWGFSIRGHRVAQQRQRFKRTTDSQHNNLVGQNLMEQDFATKGQHRKCGSDISYVWYLDN</sequence>